<reference evidence="1" key="2">
    <citation type="journal article" date="2015" name="Fish Shellfish Immunol.">
        <title>Early steps in the European eel (Anguilla anguilla)-Vibrio vulnificus interaction in the gills: Role of the RtxA13 toxin.</title>
        <authorList>
            <person name="Callol A."/>
            <person name="Pajuelo D."/>
            <person name="Ebbesson L."/>
            <person name="Teles M."/>
            <person name="MacKenzie S."/>
            <person name="Amaro C."/>
        </authorList>
    </citation>
    <scope>NUCLEOTIDE SEQUENCE</scope>
</reference>
<evidence type="ECO:0000313" key="1">
    <source>
        <dbReference type="EMBL" id="JAH49556.1"/>
    </source>
</evidence>
<proteinExistence type="predicted"/>
<name>A0A0E9T7D1_ANGAN</name>
<dbReference type="AlphaFoldDB" id="A0A0E9T7D1"/>
<dbReference type="EMBL" id="GBXM01059021">
    <property type="protein sequence ID" value="JAH49556.1"/>
    <property type="molecule type" value="Transcribed_RNA"/>
</dbReference>
<sequence length="62" mass="7024">MVRYPRLDKWHDDTLAISLPQRHHRSNRSSLCAGICPEVFQGLLAAATAQHWHLTLLCLSST</sequence>
<protein>
    <submittedName>
        <fullName evidence="1">Uncharacterized protein</fullName>
    </submittedName>
</protein>
<accession>A0A0E9T7D1</accession>
<organism evidence="1">
    <name type="scientific">Anguilla anguilla</name>
    <name type="common">European freshwater eel</name>
    <name type="synonym">Muraena anguilla</name>
    <dbReference type="NCBI Taxonomy" id="7936"/>
    <lineage>
        <taxon>Eukaryota</taxon>
        <taxon>Metazoa</taxon>
        <taxon>Chordata</taxon>
        <taxon>Craniata</taxon>
        <taxon>Vertebrata</taxon>
        <taxon>Euteleostomi</taxon>
        <taxon>Actinopterygii</taxon>
        <taxon>Neopterygii</taxon>
        <taxon>Teleostei</taxon>
        <taxon>Anguilliformes</taxon>
        <taxon>Anguillidae</taxon>
        <taxon>Anguilla</taxon>
    </lineage>
</organism>
<reference evidence="1" key="1">
    <citation type="submission" date="2014-11" db="EMBL/GenBank/DDBJ databases">
        <authorList>
            <person name="Amaro Gonzalez C."/>
        </authorList>
    </citation>
    <scope>NUCLEOTIDE SEQUENCE</scope>
</reference>